<keyword evidence="6" id="KW-1185">Reference proteome</keyword>
<keyword evidence="2" id="KW-0720">Serine protease</keyword>
<feature type="region of interest" description="Disordered" evidence="3">
    <location>
        <begin position="716"/>
        <end position="736"/>
    </location>
</feature>
<dbReference type="Proteomes" id="UP001198200">
    <property type="component" value="Unassembled WGS sequence"/>
</dbReference>
<name>A0AAE3E6E2_9FIRM</name>
<dbReference type="SUPFAM" id="SSF82171">
    <property type="entry name" value="DPP6 N-terminal domain-like"/>
    <property type="match status" value="1"/>
</dbReference>
<evidence type="ECO:0000256" key="2">
    <source>
        <dbReference type="ARBA" id="ARBA00022825"/>
    </source>
</evidence>
<dbReference type="InterPro" id="IPR011042">
    <property type="entry name" value="6-blade_b-propeller_TolB-like"/>
</dbReference>
<dbReference type="AlphaFoldDB" id="A0AAE3E6E2"/>
<evidence type="ECO:0000256" key="3">
    <source>
        <dbReference type="SAM" id="MobiDB-lite"/>
    </source>
</evidence>
<dbReference type="InterPro" id="IPR011659">
    <property type="entry name" value="WD40"/>
</dbReference>
<dbReference type="Pfam" id="PF07676">
    <property type="entry name" value="PD40"/>
    <property type="match status" value="1"/>
</dbReference>
<organism evidence="5 6">
    <name type="scientific">Anthropogastromicrobium aceti</name>
    <dbReference type="NCBI Taxonomy" id="2981768"/>
    <lineage>
        <taxon>Bacteria</taxon>
        <taxon>Bacillati</taxon>
        <taxon>Bacillota</taxon>
        <taxon>Clostridia</taxon>
        <taxon>Lachnospirales</taxon>
        <taxon>Lachnospiraceae</taxon>
        <taxon>Anthropogastromicrobium</taxon>
    </lineage>
</organism>
<evidence type="ECO:0000256" key="1">
    <source>
        <dbReference type="ARBA" id="ARBA00022801"/>
    </source>
</evidence>
<dbReference type="PANTHER" id="PTHR42776">
    <property type="entry name" value="SERINE PEPTIDASE S9 FAMILY MEMBER"/>
    <property type="match status" value="1"/>
</dbReference>
<feature type="domain" description="Peptidase S9 prolyl oligopeptidase catalytic" evidence="4">
    <location>
        <begin position="498"/>
        <end position="708"/>
    </location>
</feature>
<accession>A0AAE3E6E2</accession>
<keyword evidence="1" id="KW-0378">Hydrolase</keyword>
<evidence type="ECO:0000313" key="6">
    <source>
        <dbReference type="Proteomes" id="UP001198200"/>
    </source>
</evidence>
<dbReference type="EMBL" id="JAJEQN010000028">
    <property type="protein sequence ID" value="MCC2222152.1"/>
    <property type="molecule type" value="Genomic_DNA"/>
</dbReference>
<comment type="caution">
    <text evidence="5">The sequence shown here is derived from an EMBL/GenBank/DDBJ whole genome shotgun (WGS) entry which is preliminary data.</text>
</comment>
<dbReference type="Gene3D" id="3.40.50.1820">
    <property type="entry name" value="alpha/beta hydrolase"/>
    <property type="match status" value="1"/>
</dbReference>
<evidence type="ECO:0000259" key="4">
    <source>
        <dbReference type="Pfam" id="PF00326"/>
    </source>
</evidence>
<protein>
    <submittedName>
        <fullName evidence="5">Prolyl oligopeptidase family serine peptidase</fullName>
    </submittedName>
</protein>
<dbReference type="RefSeq" id="WP_308732047.1">
    <property type="nucleotide sequence ID" value="NZ_JAJEQN010000028.1"/>
</dbReference>
<dbReference type="SUPFAM" id="SSF53474">
    <property type="entry name" value="alpha/beta-Hydrolases"/>
    <property type="match status" value="1"/>
</dbReference>
<dbReference type="InterPro" id="IPR029058">
    <property type="entry name" value="AB_hydrolase_fold"/>
</dbReference>
<sequence length="736" mass="83809">MENNTTQLKKFTPETMKEIVYVTWPTLAPAGDKAAWVDWKGDMKSGLFSSKIHLMENLLQNATGAEGMDAARKESVLTPDGVKEKQPVFLSDGVHMAYLSNETGEFQVFIKNLKTNEKRQITTLRHGVLRYQLSDDETKLVFEATLWPEEIQENTAFEEMTPEKKAQWEEDLDWRPYEITNLTYKLDEWHGMRKGEFSHIGTAELSSKKQKLFTSDCMEKMEAIYPSWSHDGKKIAFYGYPYEGAKGFDVELFVCDENGKNLKQISSDNGIYGDHAPAFTADDTGIVTMVFGDFEDGSCVQLPMLFDLINNTYRYLIDEWDESICHGVHPLRAGSLEYGDHSPYFRLTKDGKYLYFQTGRHGRFSLCRVRIDAAKSETAEVSSVTDSVIKPSPVEMVLEGQTDIQEFSMNENGQIVTIQADWLHPAELWMNGEKLTDSNPWLSEYALADVEEHWVKSKDGKADLQYFLVKPVSFEKNKQYPAVLDIKGGPTTMYGLTFWHEFQALASLGMAVIFGNPRGSTGFGRAYCAGGVCWGNEAMDDLVQFVEDAISKGFIDEKRVGVTGGSYGGYMTNKLIGRTNVFAAAVTQRCLANTATSYGTGDMGFVSSRQIPKHFHMLDYLEDRARGNIISYVDHFKVPLLILHAYQDYRCGFEQAEQVFIPMKERNPEIPCRMVMFPNENHGMTRNGKLYHQVRHLQEMTNWFVKYLIEEPDWKTKADEKSEKDTDFMKTQEVKG</sequence>
<dbReference type="GO" id="GO:0006508">
    <property type="term" value="P:proteolysis"/>
    <property type="evidence" value="ECO:0007669"/>
    <property type="project" value="InterPro"/>
</dbReference>
<dbReference type="GO" id="GO:0004252">
    <property type="term" value="F:serine-type endopeptidase activity"/>
    <property type="evidence" value="ECO:0007669"/>
    <property type="project" value="TreeGrafter"/>
</dbReference>
<proteinExistence type="predicted"/>
<evidence type="ECO:0000313" key="5">
    <source>
        <dbReference type="EMBL" id="MCC2222152.1"/>
    </source>
</evidence>
<reference evidence="5 6" key="1">
    <citation type="submission" date="2021-10" db="EMBL/GenBank/DDBJ databases">
        <title>Anaerobic single-cell dispensing facilitates the cultivation of human gut bacteria.</title>
        <authorList>
            <person name="Afrizal A."/>
        </authorList>
    </citation>
    <scope>NUCLEOTIDE SEQUENCE [LARGE SCALE GENOMIC DNA]</scope>
    <source>
        <strain evidence="5 6">CLA-AA-H224</strain>
    </source>
</reference>
<gene>
    <name evidence="5" type="ORF">LKD48_10970</name>
</gene>
<dbReference type="InterPro" id="IPR001375">
    <property type="entry name" value="Peptidase_S9_cat"/>
</dbReference>
<dbReference type="PANTHER" id="PTHR42776:SF27">
    <property type="entry name" value="DIPEPTIDYL PEPTIDASE FAMILY MEMBER 6"/>
    <property type="match status" value="1"/>
</dbReference>
<keyword evidence="2" id="KW-0645">Protease</keyword>
<dbReference type="Pfam" id="PF00326">
    <property type="entry name" value="Peptidase_S9"/>
    <property type="match status" value="1"/>
</dbReference>
<dbReference type="Gene3D" id="2.120.10.30">
    <property type="entry name" value="TolB, C-terminal domain"/>
    <property type="match status" value="2"/>
</dbReference>